<comment type="caution">
    <text evidence="7">The sequence shown here is derived from an EMBL/GenBank/DDBJ whole genome shotgun (WGS) entry which is preliminary data.</text>
</comment>
<keyword evidence="3 6" id="KW-0812">Transmembrane</keyword>
<dbReference type="EMBL" id="JALKCH010000009">
    <property type="protein sequence ID" value="MCK0198179.1"/>
    <property type="molecule type" value="Genomic_DNA"/>
</dbReference>
<keyword evidence="5 6" id="KW-0472">Membrane</keyword>
<feature type="transmembrane region" description="Helical" evidence="6">
    <location>
        <begin position="189"/>
        <end position="211"/>
    </location>
</feature>
<dbReference type="CDD" id="cd06579">
    <property type="entry name" value="TM_PBP1_transp_AraH_like"/>
    <property type="match status" value="1"/>
</dbReference>
<dbReference type="PANTHER" id="PTHR32196:SF72">
    <property type="entry name" value="RIBOSE IMPORT PERMEASE PROTEIN RBSC"/>
    <property type="match status" value="1"/>
</dbReference>
<feature type="transmembrane region" description="Helical" evidence="6">
    <location>
        <begin position="276"/>
        <end position="293"/>
    </location>
</feature>
<feature type="transmembrane region" description="Helical" evidence="6">
    <location>
        <begin position="31"/>
        <end position="50"/>
    </location>
</feature>
<organism evidence="7 8">
    <name type="scientific">Ancylobacter crimeensis</name>
    <dbReference type="NCBI Taxonomy" id="2579147"/>
    <lineage>
        <taxon>Bacteria</taxon>
        <taxon>Pseudomonadati</taxon>
        <taxon>Pseudomonadota</taxon>
        <taxon>Alphaproteobacteria</taxon>
        <taxon>Hyphomicrobiales</taxon>
        <taxon>Xanthobacteraceae</taxon>
        <taxon>Ancylobacter</taxon>
    </lineage>
</organism>
<protein>
    <submittedName>
        <fullName evidence="7">ABC transporter permease</fullName>
    </submittedName>
</protein>
<keyword evidence="4 6" id="KW-1133">Transmembrane helix</keyword>
<feature type="transmembrane region" description="Helical" evidence="6">
    <location>
        <begin position="300"/>
        <end position="318"/>
    </location>
</feature>
<proteinExistence type="predicted"/>
<keyword evidence="2" id="KW-1003">Cell membrane</keyword>
<dbReference type="PANTHER" id="PTHR32196">
    <property type="entry name" value="ABC TRANSPORTER PERMEASE PROTEIN YPHD-RELATED-RELATED"/>
    <property type="match status" value="1"/>
</dbReference>
<keyword evidence="8" id="KW-1185">Reference proteome</keyword>
<dbReference type="InterPro" id="IPR001851">
    <property type="entry name" value="ABC_transp_permease"/>
</dbReference>
<evidence type="ECO:0000256" key="1">
    <source>
        <dbReference type="ARBA" id="ARBA00004651"/>
    </source>
</evidence>
<comment type="subcellular location">
    <subcellularLocation>
        <location evidence="1">Cell membrane</location>
        <topology evidence="1">Multi-pass membrane protein</topology>
    </subcellularLocation>
</comment>
<feature type="transmembrane region" description="Helical" evidence="6">
    <location>
        <begin position="95"/>
        <end position="114"/>
    </location>
</feature>
<dbReference type="Proteomes" id="UP001203284">
    <property type="component" value="Unassembled WGS sequence"/>
</dbReference>
<dbReference type="Pfam" id="PF02653">
    <property type="entry name" value="BPD_transp_2"/>
    <property type="match status" value="1"/>
</dbReference>
<feature type="transmembrane region" description="Helical" evidence="6">
    <location>
        <begin position="152"/>
        <end position="177"/>
    </location>
</feature>
<dbReference type="RefSeq" id="WP_247030077.1">
    <property type="nucleotide sequence ID" value="NZ_JALKCH010000009.1"/>
</dbReference>
<evidence type="ECO:0000256" key="4">
    <source>
        <dbReference type="ARBA" id="ARBA00022989"/>
    </source>
</evidence>
<evidence type="ECO:0000256" key="6">
    <source>
        <dbReference type="SAM" id="Phobius"/>
    </source>
</evidence>
<evidence type="ECO:0000256" key="5">
    <source>
        <dbReference type="ARBA" id="ARBA00023136"/>
    </source>
</evidence>
<reference evidence="7 8" key="1">
    <citation type="submission" date="2022-04" db="EMBL/GenBank/DDBJ databases">
        <authorList>
            <person name="Grouzdev D.S."/>
            <person name="Pantiukh K.S."/>
            <person name="Krutkina M.S."/>
        </authorList>
    </citation>
    <scope>NUCLEOTIDE SEQUENCE [LARGE SCALE GENOMIC DNA]</scope>
    <source>
        <strain evidence="7 8">6x-1</strain>
    </source>
</reference>
<evidence type="ECO:0000256" key="3">
    <source>
        <dbReference type="ARBA" id="ARBA00022692"/>
    </source>
</evidence>
<evidence type="ECO:0000313" key="8">
    <source>
        <dbReference type="Proteomes" id="UP001203284"/>
    </source>
</evidence>
<evidence type="ECO:0000313" key="7">
    <source>
        <dbReference type="EMBL" id="MCK0198179.1"/>
    </source>
</evidence>
<evidence type="ECO:0000256" key="2">
    <source>
        <dbReference type="ARBA" id="ARBA00022475"/>
    </source>
</evidence>
<feature type="transmembrane region" description="Helical" evidence="6">
    <location>
        <begin position="70"/>
        <end position="88"/>
    </location>
</feature>
<feature type="transmembrane region" description="Helical" evidence="6">
    <location>
        <begin position="120"/>
        <end position="145"/>
    </location>
</feature>
<feature type="transmembrane region" description="Helical" evidence="6">
    <location>
        <begin position="324"/>
        <end position="342"/>
    </location>
</feature>
<name>A0ABT0DDY1_9HYPH</name>
<gene>
    <name evidence="7" type="ORF">MWN34_14790</name>
</gene>
<sequence length="350" mass="35307">MTPTTGATTGTTAPGTAHSLASAARPHSLGLLRRIGFLPVLLVALVAGMAATDPQFYGPINILNILRNTAFLTIVACGQAMVIIAGGFDLSVGAVVALASVVSAKVMAVTLAAFPGSEGLATAAGVAAGLGAGLAVGLVNGLCVARLKVSGFIVTLGTMSATTGVALMITSGIPVYGMPQGFVKEFGRAQFLGLPTAVYAALLVLALMVFIQRRTLFGRYVYAIGGNADAAVVSGVSINRHLVGTYMLSGLLAALTGLLLTAQVGSGQASLGGDRMMLQSIAAAVIGGVSLRGGIGRVEIVALSALFLTILGNALNLLHIDSRLQPVFLGAIMVAAVALDELGRRRNARV</sequence>
<feature type="transmembrane region" description="Helical" evidence="6">
    <location>
        <begin position="243"/>
        <end position="264"/>
    </location>
</feature>
<accession>A0ABT0DDY1</accession>